<feature type="non-terminal residue" evidence="1">
    <location>
        <position position="56"/>
    </location>
</feature>
<dbReference type="InParanoid" id="A0A1S0U8A3"/>
<dbReference type="AlphaFoldDB" id="A0A1S0U8A3"/>
<reference evidence="1" key="1">
    <citation type="submission" date="2012-04" db="EMBL/GenBank/DDBJ databases">
        <title>The Genome Sequence of Loa loa.</title>
        <authorList>
            <consortium name="The Broad Institute Genome Sequencing Platform"/>
            <consortium name="Broad Institute Genome Sequencing Center for Infectious Disease"/>
            <person name="Nutman T.B."/>
            <person name="Fink D.L."/>
            <person name="Russ C."/>
            <person name="Young S."/>
            <person name="Zeng Q."/>
            <person name="Gargeya S."/>
            <person name="Alvarado L."/>
            <person name="Berlin A."/>
            <person name="Chapman S.B."/>
            <person name="Chen Z."/>
            <person name="Freedman E."/>
            <person name="Gellesch M."/>
            <person name="Goldberg J."/>
            <person name="Griggs A."/>
            <person name="Gujja S."/>
            <person name="Heilman E.R."/>
            <person name="Heiman D."/>
            <person name="Howarth C."/>
            <person name="Mehta T."/>
            <person name="Neiman D."/>
            <person name="Pearson M."/>
            <person name="Roberts A."/>
            <person name="Saif S."/>
            <person name="Shea T."/>
            <person name="Shenoy N."/>
            <person name="Sisk P."/>
            <person name="Stolte C."/>
            <person name="Sykes S."/>
            <person name="White J."/>
            <person name="Yandava C."/>
            <person name="Haas B."/>
            <person name="Henn M.R."/>
            <person name="Nusbaum C."/>
            <person name="Birren B."/>
        </authorList>
    </citation>
    <scope>NUCLEOTIDE SEQUENCE [LARGE SCALE GENOMIC DNA]</scope>
</reference>
<proteinExistence type="predicted"/>
<evidence type="ECO:0000313" key="1">
    <source>
        <dbReference type="EMBL" id="EFO26757.2"/>
    </source>
</evidence>
<name>A0A1S0U8A3_LOALO</name>
<accession>A0A1S0U8A3</accession>
<dbReference type="GeneID" id="9939105"/>
<dbReference type="RefSeq" id="XP_003137306.2">
    <property type="nucleotide sequence ID" value="XM_003137258.2"/>
</dbReference>
<dbReference type="EMBL" id="JH712414">
    <property type="protein sequence ID" value="EFO26757.2"/>
    <property type="molecule type" value="Genomic_DNA"/>
</dbReference>
<dbReference type="KEGG" id="loa:LOAG_01720"/>
<gene>
    <name evidence="1" type="ORF">LOAG_01720</name>
</gene>
<sequence>MCNKWLVWFEVILDKNGQKKIEIQFLPPKMSVFIQNYFQLYKSLVTDYESMNIGET</sequence>
<organism evidence="1">
    <name type="scientific">Loa loa</name>
    <name type="common">Eye worm</name>
    <name type="synonym">Filaria loa</name>
    <dbReference type="NCBI Taxonomy" id="7209"/>
    <lineage>
        <taxon>Eukaryota</taxon>
        <taxon>Metazoa</taxon>
        <taxon>Ecdysozoa</taxon>
        <taxon>Nematoda</taxon>
        <taxon>Chromadorea</taxon>
        <taxon>Rhabditida</taxon>
        <taxon>Spirurina</taxon>
        <taxon>Spiruromorpha</taxon>
        <taxon>Filarioidea</taxon>
        <taxon>Onchocercidae</taxon>
        <taxon>Loa</taxon>
    </lineage>
</organism>
<protein>
    <submittedName>
        <fullName evidence="1">Uncharacterized protein</fullName>
    </submittedName>
</protein>
<dbReference type="CTD" id="9939105"/>